<dbReference type="PRINTS" id="PR00378">
    <property type="entry name" value="LIIMPHPHTASE"/>
</dbReference>
<evidence type="ECO:0000256" key="6">
    <source>
        <dbReference type="ARBA" id="ARBA00022671"/>
    </source>
</evidence>
<dbReference type="InterPro" id="IPR020550">
    <property type="entry name" value="Inositol_monophosphatase_CS"/>
</dbReference>
<evidence type="ECO:0000313" key="15">
    <source>
        <dbReference type="Proteomes" id="UP000279271"/>
    </source>
</evidence>
<dbReference type="Gene3D" id="3.30.540.10">
    <property type="entry name" value="Fructose-1,6-Bisphosphatase, subunit A, domain 1"/>
    <property type="match status" value="1"/>
</dbReference>
<dbReference type="PRINTS" id="PR00377">
    <property type="entry name" value="IMPHPHTASES"/>
</dbReference>
<evidence type="ECO:0000259" key="12">
    <source>
        <dbReference type="PROSITE" id="PS50181"/>
    </source>
</evidence>
<dbReference type="Pfam" id="PF00459">
    <property type="entry name" value="Inositol_P"/>
    <property type="match status" value="1"/>
</dbReference>
<dbReference type="CDD" id="cd22151">
    <property type="entry name" value="F-box_AtGID2-like"/>
    <property type="match status" value="1"/>
</dbReference>
<dbReference type="CDD" id="cd01639">
    <property type="entry name" value="IMPase"/>
    <property type="match status" value="1"/>
</dbReference>
<comment type="cofactor">
    <cofactor evidence="2 10">
        <name>Mg(2+)</name>
        <dbReference type="ChEBI" id="CHEBI:18420"/>
    </cofactor>
</comment>
<evidence type="ECO:0000256" key="1">
    <source>
        <dbReference type="ARBA" id="ARBA00001033"/>
    </source>
</evidence>
<evidence type="ECO:0000256" key="9">
    <source>
        <dbReference type="ARBA" id="ARBA00022842"/>
    </source>
</evidence>
<dbReference type="SUPFAM" id="SSF56655">
    <property type="entry name" value="Carbohydrate phosphatase"/>
    <property type="match status" value="1"/>
</dbReference>
<dbReference type="SMART" id="SM00450">
    <property type="entry name" value="RHOD"/>
    <property type="match status" value="1"/>
</dbReference>
<dbReference type="InterPro" id="IPR045464">
    <property type="entry name" value="Hrt3/FBXO9_C"/>
</dbReference>
<dbReference type="EMBL" id="QOKY01000195">
    <property type="protein sequence ID" value="RMZ53798.1"/>
    <property type="molecule type" value="Genomic_DNA"/>
</dbReference>
<protein>
    <recommendedName>
        <fullName evidence="5">inositol-phosphate phosphatase</fullName>
        <ecNumber evidence="5">3.1.3.25</ecNumber>
    </recommendedName>
</protein>
<feature type="region of interest" description="Disordered" evidence="11">
    <location>
        <begin position="929"/>
        <end position="949"/>
    </location>
</feature>
<reference evidence="15" key="1">
    <citation type="journal article" date="2018" name="Algal Res.">
        <title>Characterization of plant carbon substrate utilization by Auxenochlorella protothecoides.</title>
        <authorList>
            <person name="Vogler B.W."/>
            <person name="Starkenburg S.R."/>
            <person name="Sudasinghe N."/>
            <person name="Schambach J.Y."/>
            <person name="Rollin J.A."/>
            <person name="Pattathil S."/>
            <person name="Barry A.N."/>
        </authorList>
    </citation>
    <scope>NUCLEOTIDE SEQUENCE [LARGE SCALE GENOMIC DNA]</scope>
    <source>
        <strain evidence="15">UTEX 25</strain>
    </source>
</reference>
<keyword evidence="7 10" id="KW-0479">Metal-binding</keyword>
<dbReference type="Pfam" id="PF12937">
    <property type="entry name" value="F-box-like"/>
    <property type="match status" value="1"/>
</dbReference>
<dbReference type="SUPFAM" id="SSF52821">
    <property type="entry name" value="Rhodanese/Cell cycle control phosphatase"/>
    <property type="match status" value="1"/>
</dbReference>
<comment type="catalytic activity">
    <reaction evidence="1">
        <text>a myo-inositol phosphate + H2O = myo-inositol + phosphate</text>
        <dbReference type="Rhea" id="RHEA:24056"/>
        <dbReference type="ChEBI" id="CHEBI:15377"/>
        <dbReference type="ChEBI" id="CHEBI:17268"/>
        <dbReference type="ChEBI" id="CHEBI:43474"/>
        <dbReference type="ChEBI" id="CHEBI:84139"/>
        <dbReference type="EC" id="3.1.3.25"/>
    </reaction>
</comment>
<feature type="binding site" evidence="10">
    <location>
        <position position="237"/>
    </location>
    <ligand>
        <name>Mg(2+)</name>
        <dbReference type="ChEBI" id="CHEBI:18420"/>
        <label>1</label>
        <note>catalytic</note>
    </ligand>
</feature>
<dbReference type="InterPro" id="IPR020583">
    <property type="entry name" value="Inositol_monoP_metal-BS"/>
</dbReference>
<comment type="pathway">
    <text evidence="3">Polyol metabolism; myo-inositol biosynthesis; myo-inositol from D-glucose 6-phosphate: step 2/2.</text>
</comment>
<evidence type="ECO:0000259" key="13">
    <source>
        <dbReference type="PROSITE" id="PS50206"/>
    </source>
</evidence>
<feature type="domain" description="F-box" evidence="12">
    <location>
        <begin position="281"/>
        <end position="327"/>
    </location>
</feature>
<name>A0A3M7KTD6_AUXPR</name>
<proteinExistence type="inferred from homology"/>
<evidence type="ECO:0000256" key="10">
    <source>
        <dbReference type="PIRSR" id="PIRSR600760-2"/>
    </source>
</evidence>
<evidence type="ECO:0000313" key="14">
    <source>
        <dbReference type="EMBL" id="RMZ53798.1"/>
    </source>
</evidence>
<dbReference type="InterPro" id="IPR022111">
    <property type="entry name" value="Rhodanese_C"/>
</dbReference>
<dbReference type="SMART" id="SM00256">
    <property type="entry name" value="FBOX"/>
    <property type="match status" value="1"/>
</dbReference>
<organism evidence="14 15">
    <name type="scientific">Auxenochlorella protothecoides</name>
    <name type="common">Green microalga</name>
    <name type="synonym">Chlorella protothecoides</name>
    <dbReference type="NCBI Taxonomy" id="3075"/>
    <lineage>
        <taxon>Eukaryota</taxon>
        <taxon>Viridiplantae</taxon>
        <taxon>Chlorophyta</taxon>
        <taxon>core chlorophytes</taxon>
        <taxon>Trebouxiophyceae</taxon>
        <taxon>Chlorellales</taxon>
        <taxon>Chlorellaceae</taxon>
        <taxon>Auxenochlorella</taxon>
    </lineage>
</organism>
<feature type="domain" description="Rhodanese" evidence="13">
    <location>
        <begin position="709"/>
        <end position="809"/>
    </location>
</feature>
<dbReference type="GO" id="GO:0046854">
    <property type="term" value="P:phosphatidylinositol phosphate biosynthetic process"/>
    <property type="evidence" value="ECO:0007669"/>
    <property type="project" value="InterPro"/>
</dbReference>
<dbReference type="InterPro" id="IPR001810">
    <property type="entry name" value="F-box_dom"/>
</dbReference>
<dbReference type="InterPro" id="IPR033942">
    <property type="entry name" value="IMPase"/>
</dbReference>
<accession>A0A3M7KTD6</accession>
<dbReference type="PROSITE" id="PS50206">
    <property type="entry name" value="RHODANESE_3"/>
    <property type="match status" value="1"/>
</dbReference>
<keyword evidence="6" id="KW-0452">Lithium</keyword>
<dbReference type="PANTHER" id="PTHR20854">
    <property type="entry name" value="INOSITOL MONOPHOSPHATASE"/>
    <property type="match status" value="1"/>
</dbReference>
<feature type="region of interest" description="Disordered" evidence="11">
    <location>
        <begin position="988"/>
        <end position="1007"/>
    </location>
</feature>
<dbReference type="EC" id="3.1.3.25" evidence="5"/>
<feature type="binding site" evidence="10">
    <location>
        <position position="101"/>
    </location>
    <ligand>
        <name>Mg(2+)</name>
        <dbReference type="ChEBI" id="CHEBI:18420"/>
        <label>1</label>
        <note>catalytic</note>
    </ligand>
</feature>
<dbReference type="Gene3D" id="3.40.250.10">
    <property type="entry name" value="Rhodanese-like domain"/>
    <property type="match status" value="1"/>
</dbReference>
<dbReference type="AlphaFoldDB" id="A0A3M7KTD6"/>
<feature type="binding site" evidence="10">
    <location>
        <position position="77"/>
    </location>
    <ligand>
        <name>Mg(2+)</name>
        <dbReference type="ChEBI" id="CHEBI:18420"/>
        <label>1</label>
        <note>catalytic</note>
    </ligand>
</feature>
<evidence type="ECO:0000256" key="3">
    <source>
        <dbReference type="ARBA" id="ARBA00005152"/>
    </source>
</evidence>
<dbReference type="Gene3D" id="3.40.190.80">
    <property type="match status" value="1"/>
</dbReference>
<evidence type="ECO:0000256" key="11">
    <source>
        <dbReference type="SAM" id="MobiDB-lite"/>
    </source>
</evidence>
<gene>
    <name evidence="14" type="ORF">APUTEX25_003937</name>
</gene>
<dbReference type="InterPro" id="IPR036873">
    <property type="entry name" value="Rhodanese-like_dom_sf"/>
</dbReference>
<dbReference type="GO" id="GO:0046872">
    <property type="term" value="F:metal ion binding"/>
    <property type="evidence" value="ECO:0007669"/>
    <property type="project" value="UniProtKB-KW"/>
</dbReference>
<dbReference type="SUPFAM" id="SSF81383">
    <property type="entry name" value="F-box domain"/>
    <property type="match status" value="1"/>
</dbReference>
<evidence type="ECO:0000256" key="5">
    <source>
        <dbReference type="ARBA" id="ARBA00013106"/>
    </source>
</evidence>
<evidence type="ECO:0000256" key="8">
    <source>
        <dbReference type="ARBA" id="ARBA00022801"/>
    </source>
</evidence>
<dbReference type="Pfam" id="PF12368">
    <property type="entry name" value="Rhodanese_C"/>
    <property type="match status" value="1"/>
</dbReference>
<dbReference type="Gene3D" id="3.30.70.100">
    <property type="match status" value="1"/>
</dbReference>
<dbReference type="PROSITE" id="PS00629">
    <property type="entry name" value="IMP_1"/>
    <property type="match status" value="1"/>
</dbReference>
<dbReference type="PROSITE" id="PS50181">
    <property type="entry name" value="FBOX"/>
    <property type="match status" value="1"/>
</dbReference>
<dbReference type="Pfam" id="PF19270">
    <property type="entry name" value="FBO_C"/>
    <property type="match status" value="1"/>
</dbReference>
<dbReference type="PROSITE" id="PS00630">
    <property type="entry name" value="IMP_2"/>
    <property type="match status" value="1"/>
</dbReference>
<dbReference type="UniPathway" id="UPA00823">
    <property type="reaction ID" value="UER00788"/>
</dbReference>
<dbReference type="FunFam" id="3.30.540.10:FF:000004">
    <property type="entry name" value="Inositol-1-monophosphatase"/>
    <property type="match status" value="1"/>
</dbReference>
<dbReference type="Proteomes" id="UP000279271">
    <property type="component" value="Unassembled WGS sequence"/>
</dbReference>
<dbReference type="InterPro" id="IPR020552">
    <property type="entry name" value="Inositol_monoPase_Li-sen"/>
</dbReference>
<comment type="caution">
    <text evidence="14">The sequence shown here is derived from an EMBL/GenBank/DDBJ whole genome shotgun (WGS) entry which is preliminary data.</text>
</comment>
<feature type="compositionally biased region" description="Basic and acidic residues" evidence="11">
    <location>
        <begin position="933"/>
        <end position="949"/>
    </location>
</feature>
<dbReference type="InterPro" id="IPR001763">
    <property type="entry name" value="Rhodanese-like_dom"/>
</dbReference>
<evidence type="ECO:0000256" key="2">
    <source>
        <dbReference type="ARBA" id="ARBA00001946"/>
    </source>
</evidence>
<evidence type="ECO:0000256" key="4">
    <source>
        <dbReference type="ARBA" id="ARBA00009759"/>
    </source>
</evidence>
<comment type="similarity">
    <text evidence="4">Belongs to the inositol monophosphatase superfamily.</text>
</comment>
<dbReference type="Gene3D" id="1.20.1280.50">
    <property type="match status" value="1"/>
</dbReference>
<dbReference type="GO" id="GO:0008934">
    <property type="term" value="F:inositol monophosphate 1-phosphatase activity"/>
    <property type="evidence" value="ECO:0007669"/>
    <property type="project" value="InterPro"/>
</dbReference>
<dbReference type="InterPro" id="IPR040503">
    <property type="entry name" value="TRHO_N"/>
</dbReference>
<dbReference type="InterPro" id="IPR036047">
    <property type="entry name" value="F-box-like_dom_sf"/>
</dbReference>
<dbReference type="Pfam" id="PF17773">
    <property type="entry name" value="UPF0176_N"/>
    <property type="match status" value="1"/>
</dbReference>
<dbReference type="PANTHER" id="PTHR20854:SF4">
    <property type="entry name" value="INOSITOL-1-MONOPHOSPHATASE-RELATED"/>
    <property type="match status" value="1"/>
</dbReference>
<keyword evidence="9 10" id="KW-0460">Magnesium</keyword>
<dbReference type="GO" id="GO:0007165">
    <property type="term" value="P:signal transduction"/>
    <property type="evidence" value="ECO:0007669"/>
    <property type="project" value="TreeGrafter"/>
</dbReference>
<evidence type="ECO:0000256" key="7">
    <source>
        <dbReference type="ARBA" id="ARBA00022723"/>
    </source>
</evidence>
<dbReference type="Pfam" id="PF00581">
    <property type="entry name" value="Rhodanese"/>
    <property type="match status" value="1"/>
</dbReference>
<dbReference type="InterPro" id="IPR000760">
    <property type="entry name" value="Inositol_monophosphatase-like"/>
</dbReference>
<dbReference type="GO" id="GO:0006021">
    <property type="term" value="P:inositol biosynthetic process"/>
    <property type="evidence" value="ECO:0007669"/>
    <property type="project" value="UniProtKB-UniPathway"/>
</dbReference>
<keyword evidence="8" id="KW-0378">Hydrolase</keyword>
<sequence length="1007" mass="109836">MTATQKPSTHVDLDECMRVALEAATAAGSIIREAWDKPRQVHLKTSVDLVTETDRQCEEEIYSRLRAAFPDHAFIGEEGSASQGFTAELTDAPTWLVDPVDGTTNFVHRYPFTCVSIGLAVGGAPVLGVVANPILGEVYRAVRGGGAFLNNEPIHASATPDLQSALFATELGIRRDDAFLDAAFARIRELLRGARSVRCGGSCALNLCSVAQGRRGRRGSAVALDAFFELGLGGPWDMAAGAVILEEAGGKVLDPAGGPFNVMSRRVLGTNGHLAAQGDAALIQRLLPDELLLAILSKLPASGLGVASCVCRQWHRVARDPSLWQALCQEAFGRTLDRSALLTQVRDPHGGSWRAMYLDRPRLRYDGVYCSRNTYIKQGIREWAVQNAVHMVCYFRYYRFCADGTFVYRTSPEPLTRVLRSLTHPDQRAKAGAAPVVYVGRYAQRGSTVHTSLRYNDSRATELRARLTLRSTVRGANNRLAVDSFFSWDGVEGSSHSLLEEGEAGEGAGEGRRPFQRGLNPFVFVSYQQAHKSPLNLPVTQMDYFIPGWAFSAIVLLALLSLAGCDGGRADSFIASSHCILNFYHLVDIPRPHEVLEQHRAFLEGREVRGRIYISHQGINAQCGGVTADAVAYVQWLAQEQSLFEGLRYKLYPADDHAFPRLRLKFRPNLISLAGGMTAAPVTDAQARATPLDPLAWKEMLAQAQSPSSGTKPVVLDVRNSYEWDAGHFEGAQRPLEDEFRETPTAASRTPLPHHLEGVDPATPIMMYCTGGIRCDVYSTHLRAQGYSNLYSLDGGIQSYLDAGVGEHWKGSLYVFDSRMAVPAPSPAATGEEGEAGLIAAAPCQVCGGAAVLPHMNCANIDCNKLFIACPACKTHLKGCCSEPCMTAPRLLRPIKDAGVYGSWTAYAGEDGVAAAAIRSGRGSRRAQRRAVRLAEERSRQRAKREEKMERRRLVEQVMAACAAKAPAEAEDPAWRRLREARLKLMAQRQDKLRGPAHAAAKEARGS</sequence>
<feature type="binding site" evidence="10">
    <location>
        <position position="98"/>
    </location>
    <ligand>
        <name>Mg(2+)</name>
        <dbReference type="ChEBI" id="CHEBI:18420"/>
        <label>1</label>
        <note>catalytic</note>
    </ligand>
</feature>